<protein>
    <submittedName>
        <fullName evidence="1">Uncharacterized protein</fullName>
    </submittedName>
</protein>
<organism evidence="1 2">
    <name type="scientific">Datura stramonium</name>
    <name type="common">Jimsonweed</name>
    <name type="synonym">Common thornapple</name>
    <dbReference type="NCBI Taxonomy" id="4076"/>
    <lineage>
        <taxon>Eukaryota</taxon>
        <taxon>Viridiplantae</taxon>
        <taxon>Streptophyta</taxon>
        <taxon>Embryophyta</taxon>
        <taxon>Tracheophyta</taxon>
        <taxon>Spermatophyta</taxon>
        <taxon>Magnoliopsida</taxon>
        <taxon>eudicotyledons</taxon>
        <taxon>Gunneridae</taxon>
        <taxon>Pentapetalae</taxon>
        <taxon>asterids</taxon>
        <taxon>lamiids</taxon>
        <taxon>Solanales</taxon>
        <taxon>Solanaceae</taxon>
        <taxon>Solanoideae</taxon>
        <taxon>Datureae</taxon>
        <taxon>Datura</taxon>
    </lineage>
</organism>
<keyword evidence="2" id="KW-1185">Reference proteome</keyword>
<evidence type="ECO:0000313" key="1">
    <source>
        <dbReference type="EMBL" id="MCD7466859.1"/>
    </source>
</evidence>
<dbReference type="Proteomes" id="UP000823775">
    <property type="component" value="Unassembled WGS sequence"/>
</dbReference>
<accession>A0ABS8T647</accession>
<reference evidence="1 2" key="1">
    <citation type="journal article" date="2021" name="BMC Genomics">
        <title>Datura genome reveals duplications of psychoactive alkaloid biosynthetic genes and high mutation rate following tissue culture.</title>
        <authorList>
            <person name="Rajewski A."/>
            <person name="Carter-House D."/>
            <person name="Stajich J."/>
            <person name="Litt A."/>
        </authorList>
    </citation>
    <scope>NUCLEOTIDE SEQUENCE [LARGE SCALE GENOMIC DNA]</scope>
    <source>
        <strain evidence="1">AR-01</strain>
    </source>
</reference>
<evidence type="ECO:0000313" key="2">
    <source>
        <dbReference type="Proteomes" id="UP000823775"/>
    </source>
</evidence>
<gene>
    <name evidence="1" type="ORF">HAX54_003902</name>
</gene>
<dbReference type="EMBL" id="JACEIK010001178">
    <property type="protein sequence ID" value="MCD7466859.1"/>
    <property type="molecule type" value="Genomic_DNA"/>
</dbReference>
<comment type="caution">
    <text evidence="1">The sequence shown here is derived from an EMBL/GenBank/DDBJ whole genome shotgun (WGS) entry which is preliminary data.</text>
</comment>
<sequence length="143" mass="16333">MDSNKLHRANVAIAEKFKLTIMKQEYQGAIRICQCVENMENNIGDHPPYQMGLLDFTLSVVTTMILNGKVKYQDDGVRRFEFLDDPICAEVDAGFEYCEIYVDGTAANPTRDCCDSLLALNIRVKYEDYGAKVRDWCLRENSC</sequence>
<name>A0ABS8T647_DATST</name>
<proteinExistence type="predicted"/>